<dbReference type="Proteomes" id="UP001305414">
    <property type="component" value="Unassembled WGS sequence"/>
</dbReference>
<evidence type="ECO:0000313" key="2">
    <source>
        <dbReference type="EMBL" id="KAK5635028.1"/>
    </source>
</evidence>
<feature type="region of interest" description="Disordered" evidence="1">
    <location>
        <begin position="1"/>
        <end position="25"/>
    </location>
</feature>
<name>A0AAN7UX27_9PEZI</name>
<sequence length="135" mass="15070">MELGQNVERARSNLTESAHDDTAARGGEVVPVPIEERVLEEGQGRLKTHFRERTDVALETITVEWSERAIPCHVVADEVQMTLVDADTVTVEHTSEFEDDALSRRFHSVYPQDSGDIVGLDGVGINEVAIFLHRF</sequence>
<keyword evidence="3" id="KW-1185">Reference proteome</keyword>
<gene>
    <name evidence="2" type="ORF">RRF57_010740</name>
</gene>
<reference evidence="2 3" key="1">
    <citation type="submission" date="2023-10" db="EMBL/GenBank/DDBJ databases">
        <title>Draft genome sequence of Xylaria bambusicola isolate GMP-LS, the root and basal stem rot pathogen of sugarcane in Indonesia.</title>
        <authorList>
            <person name="Selvaraj P."/>
            <person name="Muralishankar V."/>
            <person name="Muruganantham S."/>
            <person name="Sp S."/>
            <person name="Haryani S."/>
            <person name="Lau K.J.X."/>
            <person name="Naqvi N.I."/>
        </authorList>
    </citation>
    <scope>NUCLEOTIDE SEQUENCE [LARGE SCALE GENOMIC DNA]</scope>
    <source>
        <strain evidence="2">GMP-LS</strain>
    </source>
</reference>
<comment type="caution">
    <text evidence="2">The sequence shown here is derived from an EMBL/GenBank/DDBJ whole genome shotgun (WGS) entry which is preliminary data.</text>
</comment>
<organism evidence="2 3">
    <name type="scientific">Xylaria bambusicola</name>
    <dbReference type="NCBI Taxonomy" id="326684"/>
    <lineage>
        <taxon>Eukaryota</taxon>
        <taxon>Fungi</taxon>
        <taxon>Dikarya</taxon>
        <taxon>Ascomycota</taxon>
        <taxon>Pezizomycotina</taxon>
        <taxon>Sordariomycetes</taxon>
        <taxon>Xylariomycetidae</taxon>
        <taxon>Xylariales</taxon>
        <taxon>Xylariaceae</taxon>
        <taxon>Xylaria</taxon>
    </lineage>
</organism>
<dbReference type="EMBL" id="JAWHQM010000047">
    <property type="protein sequence ID" value="KAK5635028.1"/>
    <property type="molecule type" value="Genomic_DNA"/>
</dbReference>
<protein>
    <submittedName>
        <fullName evidence="2">Uncharacterized protein</fullName>
    </submittedName>
</protein>
<proteinExistence type="predicted"/>
<evidence type="ECO:0000256" key="1">
    <source>
        <dbReference type="SAM" id="MobiDB-lite"/>
    </source>
</evidence>
<accession>A0AAN7UX27</accession>
<evidence type="ECO:0000313" key="3">
    <source>
        <dbReference type="Proteomes" id="UP001305414"/>
    </source>
</evidence>
<dbReference type="AlphaFoldDB" id="A0AAN7UX27"/>